<dbReference type="HAMAP" id="MF_00983">
    <property type="entry name" value="PriA"/>
    <property type="match status" value="1"/>
</dbReference>
<keyword evidence="1 8" id="KW-0639">Primosome</keyword>
<evidence type="ECO:0000256" key="8">
    <source>
        <dbReference type="HAMAP-Rule" id="MF_00983"/>
    </source>
</evidence>
<evidence type="ECO:0000256" key="5">
    <source>
        <dbReference type="ARBA" id="ARBA00022833"/>
    </source>
</evidence>
<dbReference type="GO" id="GO:0005524">
    <property type="term" value="F:ATP binding"/>
    <property type="evidence" value="ECO:0007669"/>
    <property type="project" value="UniProtKB-UniRule"/>
</dbReference>
<organism evidence="11 12">
    <name type="scientific">Sanguibacter hominis ATCC BAA-789</name>
    <dbReference type="NCBI Taxonomy" id="1312740"/>
    <lineage>
        <taxon>Bacteria</taxon>
        <taxon>Bacillati</taxon>
        <taxon>Actinomycetota</taxon>
        <taxon>Actinomycetes</taxon>
        <taxon>Micrococcales</taxon>
        <taxon>Sanguibacteraceae</taxon>
        <taxon>Sanguibacter</taxon>
    </lineage>
</organism>
<comment type="cofactor">
    <cofactor evidence="8">
        <name>Zn(2+)</name>
        <dbReference type="ChEBI" id="CHEBI:29105"/>
    </cofactor>
    <text evidence="8">Binds 2 zinc ions per subunit.</text>
</comment>
<name>A0A9X5FEA0_9MICO</name>
<comment type="caution">
    <text evidence="8">As this protein does not have any detectable helicase domains, it probably does not have helicase activity.</text>
</comment>
<dbReference type="PANTHER" id="PTHR30580:SF0">
    <property type="entry name" value="PRIMOSOMAL PROTEIN N"/>
    <property type="match status" value="1"/>
</dbReference>
<evidence type="ECO:0000256" key="2">
    <source>
        <dbReference type="ARBA" id="ARBA00022705"/>
    </source>
</evidence>
<feature type="binding site" evidence="8">
    <location>
        <position position="478"/>
    </location>
    <ligand>
        <name>Zn(2+)</name>
        <dbReference type="ChEBI" id="CHEBI:29105"/>
        <label>2</label>
    </ligand>
</feature>
<dbReference type="AlphaFoldDB" id="A0A9X5FEA0"/>
<keyword evidence="5 8" id="KW-0862">Zinc</keyword>
<keyword evidence="3 8" id="KW-0479">Metal-binding</keyword>
<keyword evidence="4 8" id="KW-0547">Nucleotide-binding</keyword>
<evidence type="ECO:0000256" key="4">
    <source>
        <dbReference type="ARBA" id="ARBA00022741"/>
    </source>
</evidence>
<feature type="domain" description="Primosomal protein N' 3' DNA-binding" evidence="10">
    <location>
        <begin position="54"/>
        <end position="153"/>
    </location>
</feature>
<feature type="binding site" evidence="8">
    <location>
        <position position="487"/>
    </location>
    <ligand>
        <name>Zn(2+)</name>
        <dbReference type="ChEBI" id="CHEBI:29105"/>
        <label>1</label>
    </ligand>
</feature>
<dbReference type="Proteomes" id="UP000774283">
    <property type="component" value="Unassembled WGS sequence"/>
</dbReference>
<dbReference type="GO" id="GO:0006310">
    <property type="term" value="P:DNA recombination"/>
    <property type="evidence" value="ECO:0007669"/>
    <property type="project" value="InterPro"/>
</dbReference>
<feature type="binding site" evidence="8">
    <location>
        <position position="457"/>
    </location>
    <ligand>
        <name>Zn(2+)</name>
        <dbReference type="ChEBI" id="CHEBI:29105"/>
        <label>2</label>
    </ligand>
</feature>
<dbReference type="EMBL" id="JAAXOW010000002">
    <property type="protein sequence ID" value="NKX93337.1"/>
    <property type="molecule type" value="Genomic_DNA"/>
</dbReference>
<feature type="binding site" evidence="8">
    <location>
        <position position="460"/>
    </location>
    <ligand>
        <name>Zn(2+)</name>
        <dbReference type="ChEBI" id="CHEBI:29105"/>
        <label>2</label>
    </ligand>
</feature>
<comment type="function">
    <text evidence="8">Initiates the restart of stalled replication forks, which reloads the replicative helicase on sites other than the origin of replication. Recognizes and binds to abandoned replication forks and remodels them to uncover a helicase loading site. Promotes assembly of the primosome at these replication forks.</text>
</comment>
<evidence type="ECO:0000256" key="6">
    <source>
        <dbReference type="ARBA" id="ARBA00022840"/>
    </source>
</evidence>
<dbReference type="GO" id="GO:0006269">
    <property type="term" value="P:DNA replication, synthesis of primer"/>
    <property type="evidence" value="ECO:0007669"/>
    <property type="project" value="UniProtKB-KW"/>
</dbReference>
<evidence type="ECO:0000256" key="7">
    <source>
        <dbReference type="ARBA" id="ARBA00023125"/>
    </source>
</evidence>
<comment type="caution">
    <text evidence="11">The sequence shown here is derived from an EMBL/GenBank/DDBJ whole genome shotgun (WGS) entry which is preliminary data.</text>
</comment>
<evidence type="ECO:0000313" key="12">
    <source>
        <dbReference type="Proteomes" id="UP000774283"/>
    </source>
</evidence>
<feature type="binding site" evidence="8">
    <location>
        <position position="490"/>
    </location>
    <ligand>
        <name>Zn(2+)</name>
        <dbReference type="ChEBI" id="CHEBI:29105"/>
        <label>1</label>
    </ligand>
</feature>
<dbReference type="RefSeq" id="WP_168447383.1">
    <property type="nucleotide sequence ID" value="NZ_JAAXOW010000002.1"/>
</dbReference>
<dbReference type="GO" id="GO:0008270">
    <property type="term" value="F:zinc ion binding"/>
    <property type="evidence" value="ECO:0007669"/>
    <property type="project" value="UniProtKB-UniRule"/>
</dbReference>
<dbReference type="InterPro" id="IPR041222">
    <property type="entry name" value="PriA_3primeBD"/>
</dbReference>
<feature type="region of interest" description="Disordered" evidence="9">
    <location>
        <begin position="1"/>
        <end position="38"/>
    </location>
</feature>
<gene>
    <name evidence="8" type="primary">priA</name>
    <name evidence="11" type="ORF">HF995_08665</name>
</gene>
<keyword evidence="6 8" id="KW-0067">ATP-binding</keyword>
<dbReference type="Gene3D" id="3.40.1440.60">
    <property type="entry name" value="PriA, 3(prime) DNA-binding domain"/>
    <property type="match status" value="1"/>
</dbReference>
<comment type="similarity">
    <text evidence="8">Belongs to the helicase family. PriA subfamily.</text>
</comment>
<keyword evidence="7 8" id="KW-0238">DNA-binding</keyword>
<feature type="binding site" evidence="8">
    <location>
        <position position="451"/>
    </location>
    <ligand>
        <name>Zn(2+)</name>
        <dbReference type="ChEBI" id="CHEBI:29105"/>
        <label>1</label>
    </ligand>
</feature>
<dbReference type="GO" id="GO:0003677">
    <property type="term" value="F:DNA binding"/>
    <property type="evidence" value="ECO:0007669"/>
    <property type="project" value="UniProtKB-UniRule"/>
</dbReference>
<dbReference type="Pfam" id="PF17764">
    <property type="entry name" value="PriA_3primeBD"/>
    <property type="match status" value="1"/>
</dbReference>
<dbReference type="InterPro" id="IPR005259">
    <property type="entry name" value="PriA"/>
</dbReference>
<dbReference type="InterPro" id="IPR027417">
    <property type="entry name" value="P-loop_NTPase"/>
</dbReference>
<accession>A0A9X5FEA0</accession>
<sequence length="735" mass="76317">MPTERPSTGEDEVPGAGGPEQPTLPGLAPPRKRTRKAGIGGDALVPAESLPVAQVVVDVPAAHLDRTFDYLVPATMDAGAQPGVRVKVRFGAQDLDGFVVSRSDTSGHDGRLSPLRRVVSTEQVLSPEVLALCRAVANHYAGSLADVLRLAVPPRHARTEVEPHLATDVSLPPARDLSATARTPWAAYAGGEAFLRHLAEGGAPRAVWTALPGRWSAEGADPSVAREGWEELLVEAVLVARHAGRGALVVLPDKRDVDRLSRALDAAGLVQDAPGHARGHYVRLLADDGAAQRYRSFLALSRGEVSVAIGTRAAAFAPVRDLGLAVCWDDLDQSHAEARAPYPHTREVLALRSELTGCALLVGSTSRSVEAQALLSSGWAREVAAPREVVRARAPRVRAMTSAELAAEGPGAAARIPSAAWRFVRDGLAHGPVLVQVPRRGYIPVVACQQCREPARCAQCHGPLGLPADGGAPQCTWCGRLAAAWRCSECDGTALRSVQVGSQRTAEELGRAFPGVTVKVSGAGTASGVIDLVTSAPALVVSTPGAEPVAAGGYAACLLLDAAVLTFGTGLRVRQDALHRWTSAASLTREPAAGGRVMVVGDGDPVVSGALVRWDPAGLASRDLDERTDLGLPPALRVGALTGTRPAVEAMLARLSLPDGGGVLGPMTVSGAGGQGTSTSPALLGDDGELVRAIVRVPRGQGRALALALKEAVAVRGARRETGHVHVQMDVAELV</sequence>
<dbReference type="GO" id="GO:0006270">
    <property type="term" value="P:DNA replication initiation"/>
    <property type="evidence" value="ECO:0007669"/>
    <property type="project" value="TreeGrafter"/>
</dbReference>
<evidence type="ECO:0000256" key="1">
    <source>
        <dbReference type="ARBA" id="ARBA00022515"/>
    </source>
</evidence>
<feature type="binding site" evidence="8">
    <location>
        <position position="448"/>
    </location>
    <ligand>
        <name>Zn(2+)</name>
        <dbReference type="ChEBI" id="CHEBI:29105"/>
        <label>1</label>
    </ligand>
</feature>
<dbReference type="Gene3D" id="3.40.50.300">
    <property type="entry name" value="P-loop containing nucleotide triphosphate hydrolases"/>
    <property type="match status" value="1"/>
</dbReference>
<evidence type="ECO:0000256" key="9">
    <source>
        <dbReference type="SAM" id="MobiDB-lite"/>
    </source>
</evidence>
<dbReference type="PANTHER" id="PTHR30580">
    <property type="entry name" value="PRIMOSOMAL PROTEIN N"/>
    <property type="match status" value="1"/>
</dbReference>
<keyword evidence="12" id="KW-1185">Reference proteome</keyword>
<feature type="binding site" evidence="8">
    <location>
        <position position="475"/>
    </location>
    <ligand>
        <name>Zn(2+)</name>
        <dbReference type="ChEBI" id="CHEBI:29105"/>
        <label>2</label>
    </ligand>
</feature>
<dbReference type="GO" id="GO:0006302">
    <property type="term" value="P:double-strand break repair"/>
    <property type="evidence" value="ECO:0007669"/>
    <property type="project" value="InterPro"/>
</dbReference>
<keyword evidence="2 8" id="KW-0235">DNA replication</keyword>
<dbReference type="GO" id="GO:1990077">
    <property type="term" value="C:primosome complex"/>
    <property type="evidence" value="ECO:0007669"/>
    <property type="project" value="UniProtKB-UniRule"/>
</dbReference>
<reference evidence="11 12" key="1">
    <citation type="submission" date="2020-04" db="EMBL/GenBank/DDBJ databases">
        <title>MicrobeNet Type strains.</title>
        <authorList>
            <person name="Nicholson A.C."/>
        </authorList>
    </citation>
    <scope>NUCLEOTIDE SEQUENCE [LARGE SCALE GENOMIC DNA]</scope>
    <source>
        <strain evidence="11 12">ATCC BAA-789</strain>
    </source>
</reference>
<comment type="subunit">
    <text evidence="8">Component of the replication restart primosome.</text>
</comment>
<protein>
    <recommendedName>
        <fullName evidence="8">Probable replication restart protein PriA</fullName>
    </recommendedName>
    <alternativeName>
        <fullName evidence="8">Putative ATP-dependent DNA helicase PriA</fullName>
    </alternativeName>
</protein>
<evidence type="ECO:0000313" key="11">
    <source>
        <dbReference type="EMBL" id="NKX93337.1"/>
    </source>
</evidence>
<dbReference type="InterPro" id="IPR042115">
    <property type="entry name" value="PriA_3primeBD_sf"/>
</dbReference>
<evidence type="ECO:0000256" key="3">
    <source>
        <dbReference type="ARBA" id="ARBA00022723"/>
    </source>
</evidence>
<proteinExistence type="inferred from homology"/>
<evidence type="ECO:0000259" key="10">
    <source>
        <dbReference type="Pfam" id="PF17764"/>
    </source>
</evidence>
<dbReference type="GO" id="GO:0043138">
    <property type="term" value="F:3'-5' DNA helicase activity"/>
    <property type="evidence" value="ECO:0007669"/>
    <property type="project" value="TreeGrafter"/>
</dbReference>